<evidence type="ECO:0000313" key="1">
    <source>
        <dbReference type="EMBL" id="KAK3344429.1"/>
    </source>
</evidence>
<gene>
    <name evidence="1" type="ORF">B0T25DRAFT_557002</name>
</gene>
<reference evidence="1" key="2">
    <citation type="submission" date="2023-06" db="EMBL/GenBank/DDBJ databases">
        <authorList>
            <consortium name="Lawrence Berkeley National Laboratory"/>
            <person name="Haridas S."/>
            <person name="Hensen N."/>
            <person name="Bonometti L."/>
            <person name="Westerberg I."/>
            <person name="Brannstrom I.O."/>
            <person name="Guillou S."/>
            <person name="Cros-Aarteil S."/>
            <person name="Calhoun S."/>
            <person name="Kuo A."/>
            <person name="Mondo S."/>
            <person name="Pangilinan J."/>
            <person name="Riley R."/>
            <person name="Labutti K."/>
            <person name="Andreopoulos B."/>
            <person name="Lipzen A."/>
            <person name="Chen C."/>
            <person name="Yanf M."/>
            <person name="Daum C."/>
            <person name="Ng V."/>
            <person name="Clum A."/>
            <person name="Steindorff A."/>
            <person name="Ohm R."/>
            <person name="Martin F."/>
            <person name="Silar P."/>
            <person name="Natvig D."/>
            <person name="Lalanne C."/>
            <person name="Gautier V."/>
            <person name="Ament-Velasquez S.L."/>
            <person name="Kruys A."/>
            <person name="Hutchinson M.I."/>
            <person name="Powell A.J."/>
            <person name="Barry K."/>
            <person name="Miller A.N."/>
            <person name="Grigoriev I.V."/>
            <person name="Debuchy R."/>
            <person name="Gladieux P."/>
            <person name="Thoren M.H."/>
            <person name="Johannesson H."/>
        </authorList>
    </citation>
    <scope>NUCLEOTIDE SEQUENCE</scope>
    <source>
        <strain evidence="1">CBS 955.72</strain>
    </source>
</reference>
<reference evidence="1" key="1">
    <citation type="journal article" date="2023" name="Mol. Phylogenet. Evol.">
        <title>Genome-scale phylogeny and comparative genomics of the fungal order Sordariales.</title>
        <authorList>
            <person name="Hensen N."/>
            <person name="Bonometti L."/>
            <person name="Westerberg I."/>
            <person name="Brannstrom I.O."/>
            <person name="Guillou S."/>
            <person name="Cros-Aarteil S."/>
            <person name="Calhoun S."/>
            <person name="Haridas S."/>
            <person name="Kuo A."/>
            <person name="Mondo S."/>
            <person name="Pangilinan J."/>
            <person name="Riley R."/>
            <person name="LaButti K."/>
            <person name="Andreopoulos B."/>
            <person name="Lipzen A."/>
            <person name="Chen C."/>
            <person name="Yan M."/>
            <person name="Daum C."/>
            <person name="Ng V."/>
            <person name="Clum A."/>
            <person name="Steindorff A."/>
            <person name="Ohm R.A."/>
            <person name="Martin F."/>
            <person name="Silar P."/>
            <person name="Natvig D.O."/>
            <person name="Lalanne C."/>
            <person name="Gautier V."/>
            <person name="Ament-Velasquez S.L."/>
            <person name="Kruys A."/>
            <person name="Hutchinson M.I."/>
            <person name="Powell A.J."/>
            <person name="Barry K."/>
            <person name="Miller A.N."/>
            <person name="Grigoriev I.V."/>
            <person name="Debuchy R."/>
            <person name="Gladieux P."/>
            <person name="Hiltunen Thoren M."/>
            <person name="Johannesson H."/>
        </authorList>
    </citation>
    <scope>NUCLEOTIDE SEQUENCE</scope>
    <source>
        <strain evidence="1">CBS 955.72</strain>
    </source>
</reference>
<dbReference type="EMBL" id="JAUIQD010000007">
    <property type="protein sequence ID" value="KAK3344429.1"/>
    <property type="molecule type" value="Genomic_DNA"/>
</dbReference>
<proteinExistence type="predicted"/>
<dbReference type="Proteomes" id="UP001275084">
    <property type="component" value="Unassembled WGS sequence"/>
</dbReference>
<comment type="caution">
    <text evidence="1">The sequence shown here is derived from an EMBL/GenBank/DDBJ whole genome shotgun (WGS) entry which is preliminary data.</text>
</comment>
<organism evidence="1 2">
    <name type="scientific">Lasiosphaeria hispida</name>
    <dbReference type="NCBI Taxonomy" id="260671"/>
    <lineage>
        <taxon>Eukaryota</taxon>
        <taxon>Fungi</taxon>
        <taxon>Dikarya</taxon>
        <taxon>Ascomycota</taxon>
        <taxon>Pezizomycotina</taxon>
        <taxon>Sordariomycetes</taxon>
        <taxon>Sordariomycetidae</taxon>
        <taxon>Sordariales</taxon>
        <taxon>Lasiosphaeriaceae</taxon>
        <taxon>Lasiosphaeria</taxon>
    </lineage>
</organism>
<name>A0AAJ0M9W5_9PEZI</name>
<evidence type="ECO:0000313" key="2">
    <source>
        <dbReference type="Proteomes" id="UP001275084"/>
    </source>
</evidence>
<sequence length="131" mass="14596">MHASLRMGTNKCRRKGRMTRTRISFLVVWNTMAVVLESLPLSSSAGPVPWPMSWIPRIVSLSPFLSFPPIPSFVPCSQPYQHLANIPFDSGAYNRSSLRTASCIEQSNDAPPCLALKTLDTQTPSFRFPQT</sequence>
<dbReference type="AlphaFoldDB" id="A0AAJ0M9W5"/>
<protein>
    <submittedName>
        <fullName evidence="1">Uncharacterized protein</fullName>
    </submittedName>
</protein>
<keyword evidence="2" id="KW-1185">Reference proteome</keyword>
<accession>A0AAJ0M9W5</accession>